<dbReference type="RefSeq" id="WP_377314811.1">
    <property type="nucleotide sequence ID" value="NZ_JBHUIY010000005.1"/>
</dbReference>
<keyword evidence="1" id="KW-0732">Signal</keyword>
<dbReference type="Proteomes" id="UP001597296">
    <property type="component" value="Unassembled WGS sequence"/>
</dbReference>
<evidence type="ECO:0000313" key="3">
    <source>
        <dbReference type="Proteomes" id="UP001597296"/>
    </source>
</evidence>
<accession>A0ABW5C842</accession>
<sequence>MRKMLLGAALIGAVAGLLATPSAWAGDTYKFNLHNKSSEYTIIGFYTYEDGKWSKNWINFTLKPGEEAEMDWGSDEGNCVVPFKVGWQGYEAEKFSVDFCKVHNLYMKDQGFSFD</sequence>
<organism evidence="2 3">
    <name type="scientific">Phaeospirillum tilakii</name>
    <dbReference type="NCBI Taxonomy" id="741673"/>
    <lineage>
        <taxon>Bacteria</taxon>
        <taxon>Pseudomonadati</taxon>
        <taxon>Pseudomonadota</taxon>
        <taxon>Alphaproteobacteria</taxon>
        <taxon>Rhodospirillales</taxon>
        <taxon>Rhodospirillaceae</taxon>
        <taxon>Phaeospirillum</taxon>
    </lineage>
</organism>
<name>A0ABW5C842_9PROT</name>
<reference evidence="3" key="1">
    <citation type="journal article" date="2019" name="Int. J. Syst. Evol. Microbiol.">
        <title>The Global Catalogue of Microorganisms (GCM) 10K type strain sequencing project: providing services to taxonomists for standard genome sequencing and annotation.</title>
        <authorList>
            <consortium name="The Broad Institute Genomics Platform"/>
            <consortium name="The Broad Institute Genome Sequencing Center for Infectious Disease"/>
            <person name="Wu L."/>
            <person name="Ma J."/>
        </authorList>
    </citation>
    <scope>NUCLEOTIDE SEQUENCE [LARGE SCALE GENOMIC DNA]</scope>
    <source>
        <strain evidence="3">KCTC 15012</strain>
    </source>
</reference>
<evidence type="ECO:0008006" key="4">
    <source>
        <dbReference type="Google" id="ProtNLM"/>
    </source>
</evidence>
<evidence type="ECO:0000256" key="1">
    <source>
        <dbReference type="SAM" id="SignalP"/>
    </source>
</evidence>
<protein>
    <recommendedName>
        <fullName evidence="4">Beta/Gamma crystallin</fullName>
    </recommendedName>
</protein>
<feature type="chain" id="PRO_5046951901" description="Beta/Gamma crystallin" evidence="1">
    <location>
        <begin position="26"/>
        <end position="115"/>
    </location>
</feature>
<keyword evidence="3" id="KW-1185">Reference proteome</keyword>
<proteinExistence type="predicted"/>
<feature type="signal peptide" evidence="1">
    <location>
        <begin position="1"/>
        <end position="25"/>
    </location>
</feature>
<dbReference type="EMBL" id="JBHUIY010000005">
    <property type="protein sequence ID" value="MFD2233028.1"/>
    <property type="molecule type" value="Genomic_DNA"/>
</dbReference>
<comment type="caution">
    <text evidence="2">The sequence shown here is derived from an EMBL/GenBank/DDBJ whole genome shotgun (WGS) entry which is preliminary data.</text>
</comment>
<evidence type="ECO:0000313" key="2">
    <source>
        <dbReference type="EMBL" id="MFD2233028.1"/>
    </source>
</evidence>
<gene>
    <name evidence="2" type="ORF">ACFSNB_04335</name>
</gene>